<dbReference type="GO" id="GO:0008270">
    <property type="term" value="F:zinc ion binding"/>
    <property type="evidence" value="ECO:0007669"/>
    <property type="project" value="UniProtKB-KW"/>
</dbReference>
<dbReference type="SUPFAM" id="SSF57667">
    <property type="entry name" value="beta-beta-alpha zinc fingers"/>
    <property type="match status" value="1"/>
</dbReference>
<name>A0A7M7LTR1_STRPU</name>
<dbReference type="Proteomes" id="UP000007110">
    <property type="component" value="Unassembled WGS sequence"/>
</dbReference>
<dbReference type="InterPro" id="IPR036236">
    <property type="entry name" value="Znf_C2H2_sf"/>
</dbReference>
<evidence type="ECO:0000259" key="2">
    <source>
        <dbReference type="PROSITE" id="PS50157"/>
    </source>
</evidence>
<keyword evidence="1" id="KW-0479">Metal-binding</keyword>
<keyword evidence="1" id="KW-0862">Zinc</keyword>
<sequence>MEIEKTNLRVIKIEIIALPPSSEELGFQPGESLEHGCRVDSGQVCDKINKREEIHREKCSKNGWTGVADAIETQKAQPTEEADGKTITSIKEEPLDIDDIQFIEDEETRPETQNKSMGIRKGIRTSGVQPFHCSHCDKRFSSKGNHSKHLRKMHCQCSLCNQTFPMTRLC</sequence>
<dbReference type="RefSeq" id="XP_011679009.2">
    <property type="nucleotide sequence ID" value="XM_011680707.2"/>
</dbReference>
<dbReference type="EnsemblMetazoa" id="XM_011680707">
    <property type="protein sequence ID" value="XP_011679009"/>
    <property type="gene ID" value="LOC105445314"/>
</dbReference>
<protein>
    <recommendedName>
        <fullName evidence="2">C2H2-type domain-containing protein</fullName>
    </recommendedName>
</protein>
<dbReference type="PROSITE" id="PS50157">
    <property type="entry name" value="ZINC_FINGER_C2H2_2"/>
    <property type="match status" value="1"/>
</dbReference>
<dbReference type="KEGG" id="spu:105445314"/>
<keyword evidence="4" id="KW-1185">Reference proteome</keyword>
<dbReference type="AlphaFoldDB" id="A0A7M7LTR1"/>
<proteinExistence type="predicted"/>
<dbReference type="GeneID" id="105445314"/>
<dbReference type="Gene3D" id="3.30.160.60">
    <property type="entry name" value="Classic Zinc Finger"/>
    <property type="match status" value="1"/>
</dbReference>
<keyword evidence="1" id="KW-0863">Zinc-finger</keyword>
<evidence type="ECO:0000256" key="1">
    <source>
        <dbReference type="PROSITE-ProRule" id="PRU00042"/>
    </source>
</evidence>
<dbReference type="InParanoid" id="A0A7M7LTR1"/>
<accession>A0A7M7LTR1</accession>
<reference evidence="4" key="1">
    <citation type="submission" date="2015-02" db="EMBL/GenBank/DDBJ databases">
        <title>Genome sequencing for Strongylocentrotus purpuratus.</title>
        <authorList>
            <person name="Murali S."/>
            <person name="Liu Y."/>
            <person name="Vee V."/>
            <person name="English A."/>
            <person name="Wang M."/>
            <person name="Skinner E."/>
            <person name="Han Y."/>
            <person name="Muzny D.M."/>
            <person name="Worley K.C."/>
            <person name="Gibbs R.A."/>
        </authorList>
    </citation>
    <scope>NUCLEOTIDE SEQUENCE</scope>
</reference>
<evidence type="ECO:0000313" key="4">
    <source>
        <dbReference type="Proteomes" id="UP000007110"/>
    </source>
</evidence>
<reference evidence="3" key="2">
    <citation type="submission" date="2021-01" db="UniProtKB">
        <authorList>
            <consortium name="EnsemblMetazoa"/>
        </authorList>
    </citation>
    <scope>IDENTIFICATION</scope>
</reference>
<evidence type="ECO:0000313" key="3">
    <source>
        <dbReference type="EnsemblMetazoa" id="XP_011679009"/>
    </source>
</evidence>
<feature type="domain" description="C2H2-type" evidence="2">
    <location>
        <begin position="131"/>
        <end position="154"/>
    </location>
</feature>
<dbReference type="InterPro" id="IPR013087">
    <property type="entry name" value="Znf_C2H2_type"/>
</dbReference>
<dbReference type="PROSITE" id="PS00028">
    <property type="entry name" value="ZINC_FINGER_C2H2_1"/>
    <property type="match status" value="1"/>
</dbReference>
<organism evidence="3 4">
    <name type="scientific">Strongylocentrotus purpuratus</name>
    <name type="common">Purple sea urchin</name>
    <dbReference type="NCBI Taxonomy" id="7668"/>
    <lineage>
        <taxon>Eukaryota</taxon>
        <taxon>Metazoa</taxon>
        <taxon>Echinodermata</taxon>
        <taxon>Eleutherozoa</taxon>
        <taxon>Echinozoa</taxon>
        <taxon>Echinoidea</taxon>
        <taxon>Euechinoidea</taxon>
        <taxon>Echinacea</taxon>
        <taxon>Camarodonta</taxon>
        <taxon>Echinidea</taxon>
        <taxon>Strongylocentrotidae</taxon>
        <taxon>Strongylocentrotus</taxon>
    </lineage>
</organism>